<name>A0ABN9B5S3_9NEOB</name>
<reference evidence="2" key="1">
    <citation type="submission" date="2023-05" db="EMBL/GenBank/DDBJ databases">
        <authorList>
            <person name="Stuckert A."/>
        </authorList>
    </citation>
    <scope>NUCLEOTIDE SEQUENCE</scope>
</reference>
<evidence type="ECO:0000313" key="3">
    <source>
        <dbReference type="Proteomes" id="UP001162483"/>
    </source>
</evidence>
<keyword evidence="1" id="KW-1133">Transmembrane helix</keyword>
<gene>
    <name evidence="2" type="ORF">SPARVUS_LOCUS2053137</name>
</gene>
<dbReference type="Proteomes" id="UP001162483">
    <property type="component" value="Unassembled WGS sequence"/>
</dbReference>
<dbReference type="EMBL" id="CATNWA010002162">
    <property type="protein sequence ID" value="CAI9542228.1"/>
    <property type="molecule type" value="Genomic_DNA"/>
</dbReference>
<protein>
    <submittedName>
        <fullName evidence="2">Uncharacterized protein</fullName>
    </submittedName>
</protein>
<sequence length="62" mass="7269">MIEIIVLFYMVPCGVQLLILPLALSLILLFIRAIETVQHFQKERFITKRSSGCNKNIYRNKM</sequence>
<feature type="transmembrane region" description="Helical" evidence="1">
    <location>
        <begin position="6"/>
        <end position="31"/>
    </location>
</feature>
<evidence type="ECO:0000313" key="2">
    <source>
        <dbReference type="EMBL" id="CAI9542228.1"/>
    </source>
</evidence>
<evidence type="ECO:0000256" key="1">
    <source>
        <dbReference type="SAM" id="Phobius"/>
    </source>
</evidence>
<organism evidence="2 3">
    <name type="scientific">Staurois parvus</name>
    <dbReference type="NCBI Taxonomy" id="386267"/>
    <lineage>
        <taxon>Eukaryota</taxon>
        <taxon>Metazoa</taxon>
        <taxon>Chordata</taxon>
        <taxon>Craniata</taxon>
        <taxon>Vertebrata</taxon>
        <taxon>Euteleostomi</taxon>
        <taxon>Amphibia</taxon>
        <taxon>Batrachia</taxon>
        <taxon>Anura</taxon>
        <taxon>Neobatrachia</taxon>
        <taxon>Ranoidea</taxon>
        <taxon>Ranidae</taxon>
        <taxon>Staurois</taxon>
    </lineage>
</organism>
<keyword evidence="1" id="KW-0812">Transmembrane</keyword>
<keyword evidence="1" id="KW-0472">Membrane</keyword>
<proteinExistence type="predicted"/>
<accession>A0ABN9B5S3</accession>
<comment type="caution">
    <text evidence="2">The sequence shown here is derived from an EMBL/GenBank/DDBJ whole genome shotgun (WGS) entry which is preliminary data.</text>
</comment>
<keyword evidence="3" id="KW-1185">Reference proteome</keyword>